<feature type="transmembrane region" description="Helical" evidence="2">
    <location>
        <begin position="263"/>
        <end position="282"/>
    </location>
</feature>
<dbReference type="PANTHER" id="PTHR42109:SF2">
    <property type="entry name" value="INTEGRAL MEMBRANE PROTEIN"/>
    <property type="match status" value="1"/>
</dbReference>
<keyword evidence="2" id="KW-0812">Transmembrane</keyword>
<sequence length="314" mass="35529">MGLNTEASAALVYLILYVILFVILVAGYLTGRLRLRSRYSVITFHVTVRLASQGTGLAFGLVGYSNVNLLVAYFILGAEGYFTLVLCTYRFLVSWHYHNFKSHDSWLEPRYHPDTPLMQRFLSSFALTGKKRNPMVYMHYFLIVANTIIISGGSQLAGSHDNVKDFNAGLIQAKVMRTVGQSIFLTINAVLLACIFQAIHQYRRENPGARVHPTLYILLVTWPFLFVRGMYGILSGVYPPFNYFDPQNYGEHGLKDSFVVSEYILATTMEWASCALLMLTYYTSRNDPPKLPLEEWGSSEKETDTQGRTNVIPA</sequence>
<keyword evidence="2" id="KW-0472">Membrane</keyword>
<gene>
    <name evidence="3" type="ORF">DXG03_005788</name>
</gene>
<feature type="transmembrane region" description="Helical" evidence="2">
    <location>
        <begin position="178"/>
        <end position="199"/>
    </location>
</feature>
<accession>A0A9P7K8J3</accession>
<evidence type="ECO:0000256" key="2">
    <source>
        <dbReference type="SAM" id="Phobius"/>
    </source>
</evidence>
<keyword evidence="4" id="KW-1185">Reference proteome</keyword>
<evidence type="ECO:0000313" key="4">
    <source>
        <dbReference type="Proteomes" id="UP000775547"/>
    </source>
</evidence>
<protein>
    <submittedName>
        <fullName evidence="3">Uncharacterized protein</fullName>
    </submittedName>
</protein>
<dbReference type="EMBL" id="JABCKV010000367">
    <property type="protein sequence ID" value="KAG5641188.1"/>
    <property type="molecule type" value="Genomic_DNA"/>
</dbReference>
<feature type="transmembrane region" description="Helical" evidence="2">
    <location>
        <begin position="140"/>
        <end position="158"/>
    </location>
</feature>
<dbReference type="AlphaFoldDB" id="A0A9P7K8J3"/>
<feature type="region of interest" description="Disordered" evidence="1">
    <location>
        <begin position="292"/>
        <end position="314"/>
    </location>
</feature>
<feature type="transmembrane region" description="Helical" evidence="2">
    <location>
        <begin position="70"/>
        <end position="92"/>
    </location>
</feature>
<dbReference type="PANTHER" id="PTHR42109">
    <property type="entry name" value="UNPLACED GENOMIC SCAFFOLD UM_SCAF_CONTIG_1.265, WHOLE GENOME SHOTGUN SEQUENCE"/>
    <property type="match status" value="1"/>
</dbReference>
<keyword evidence="2" id="KW-1133">Transmembrane helix</keyword>
<evidence type="ECO:0000256" key="1">
    <source>
        <dbReference type="SAM" id="MobiDB-lite"/>
    </source>
</evidence>
<reference evidence="3" key="2">
    <citation type="submission" date="2021-10" db="EMBL/GenBank/DDBJ databases">
        <title>Phylogenomics reveals ancestral predisposition of the termite-cultivated fungus Termitomyces towards a domesticated lifestyle.</title>
        <authorList>
            <person name="Auxier B."/>
            <person name="Grum-Grzhimaylo A."/>
            <person name="Cardenas M.E."/>
            <person name="Lodge J.D."/>
            <person name="Laessoe T."/>
            <person name="Pedersen O."/>
            <person name="Smith M.E."/>
            <person name="Kuyper T.W."/>
            <person name="Franco-Molano E.A."/>
            <person name="Baroni T.J."/>
            <person name="Aanen D.K."/>
        </authorList>
    </citation>
    <scope>NUCLEOTIDE SEQUENCE</scope>
    <source>
        <strain evidence="3">AP01</strain>
        <tissue evidence="3">Mycelium</tissue>
    </source>
</reference>
<feature type="transmembrane region" description="Helical" evidence="2">
    <location>
        <begin position="211"/>
        <end position="234"/>
    </location>
</feature>
<evidence type="ECO:0000313" key="3">
    <source>
        <dbReference type="EMBL" id="KAG5641188.1"/>
    </source>
</evidence>
<dbReference type="OrthoDB" id="2560628at2759"/>
<dbReference type="Proteomes" id="UP000775547">
    <property type="component" value="Unassembled WGS sequence"/>
</dbReference>
<proteinExistence type="predicted"/>
<organism evidence="3 4">
    <name type="scientific">Asterophora parasitica</name>
    <dbReference type="NCBI Taxonomy" id="117018"/>
    <lineage>
        <taxon>Eukaryota</taxon>
        <taxon>Fungi</taxon>
        <taxon>Dikarya</taxon>
        <taxon>Basidiomycota</taxon>
        <taxon>Agaricomycotina</taxon>
        <taxon>Agaricomycetes</taxon>
        <taxon>Agaricomycetidae</taxon>
        <taxon>Agaricales</taxon>
        <taxon>Tricholomatineae</taxon>
        <taxon>Lyophyllaceae</taxon>
        <taxon>Asterophora</taxon>
    </lineage>
</organism>
<feature type="transmembrane region" description="Helical" evidence="2">
    <location>
        <begin position="42"/>
        <end position="64"/>
    </location>
</feature>
<reference evidence="3" key="1">
    <citation type="submission" date="2020-07" db="EMBL/GenBank/DDBJ databases">
        <authorList>
            <person name="Nieuwenhuis M."/>
            <person name="Van De Peppel L.J.J."/>
        </authorList>
    </citation>
    <scope>NUCLEOTIDE SEQUENCE</scope>
    <source>
        <strain evidence="3">AP01</strain>
        <tissue evidence="3">Mycelium</tissue>
    </source>
</reference>
<comment type="caution">
    <text evidence="3">The sequence shown here is derived from an EMBL/GenBank/DDBJ whole genome shotgun (WGS) entry which is preliminary data.</text>
</comment>
<name>A0A9P7K8J3_9AGAR</name>
<feature type="transmembrane region" description="Helical" evidence="2">
    <location>
        <begin position="12"/>
        <end position="30"/>
    </location>
</feature>